<dbReference type="Gene3D" id="1.20.140.40">
    <property type="entry name" value="Invertase/pectin methylesterase inhibitor family protein"/>
    <property type="match status" value="1"/>
</dbReference>
<dbReference type="SMART" id="SM00856">
    <property type="entry name" value="PMEI"/>
    <property type="match status" value="1"/>
</dbReference>
<dbReference type="PANTHER" id="PTHR36710:SF18">
    <property type="entry name" value="PECTINESTERASE INHIBITOR 5-RELATED"/>
    <property type="match status" value="1"/>
</dbReference>
<evidence type="ECO:0000313" key="6">
    <source>
        <dbReference type="EMBL" id="AFK46429.1"/>
    </source>
</evidence>
<keyword evidence="2" id="KW-1015">Disulfide bond</keyword>
<sequence length="192" mass="21025">MRKTIIIVSSFAIHIILLASIPFTSSQSNDLIDQICKKTPFYDLCSSILNSNPLAPKTDFKGVALVMVNNILTNASDTLNYIESLIKKTTDREMEKALAFCAESYIPVVKYTLPQAADAINQNRFGFASYCISDAVKEVNSCNKKFSGVGMSPLGDRNGIVQKLVDVASAIIKQLLKGLICYLLNLTSFSLV</sequence>
<organism evidence="6">
    <name type="scientific">Medicago truncatula</name>
    <name type="common">Barrel medic</name>
    <name type="synonym">Medicago tribuloides</name>
    <dbReference type="NCBI Taxonomy" id="3880"/>
    <lineage>
        <taxon>Eukaryota</taxon>
        <taxon>Viridiplantae</taxon>
        <taxon>Streptophyta</taxon>
        <taxon>Embryophyta</taxon>
        <taxon>Tracheophyta</taxon>
        <taxon>Spermatophyta</taxon>
        <taxon>Magnoliopsida</taxon>
        <taxon>eudicotyledons</taxon>
        <taxon>Gunneridae</taxon>
        <taxon>Pentapetalae</taxon>
        <taxon>rosids</taxon>
        <taxon>fabids</taxon>
        <taxon>Fabales</taxon>
        <taxon>Fabaceae</taxon>
        <taxon>Papilionoideae</taxon>
        <taxon>50 kb inversion clade</taxon>
        <taxon>NPAAA clade</taxon>
        <taxon>Hologalegina</taxon>
        <taxon>IRL clade</taxon>
        <taxon>Trifolieae</taxon>
        <taxon>Medicago</taxon>
    </lineage>
</organism>
<dbReference type="AlphaFoldDB" id="I3T1N7"/>
<dbReference type="GO" id="GO:0004857">
    <property type="term" value="F:enzyme inhibitor activity"/>
    <property type="evidence" value="ECO:0007669"/>
    <property type="project" value="InterPro"/>
</dbReference>
<dbReference type="InterPro" id="IPR034087">
    <property type="entry name" value="C/VIF1"/>
</dbReference>
<reference evidence="6" key="1">
    <citation type="submission" date="2012-05" db="EMBL/GenBank/DDBJ databases">
        <authorList>
            <person name="Krishnakumar V."/>
            <person name="Cheung F."/>
            <person name="Xiao Y."/>
            <person name="Chan A."/>
            <person name="Moskal W.A."/>
            <person name="Town C.D."/>
        </authorList>
    </citation>
    <scope>NUCLEOTIDE SEQUENCE</scope>
</reference>
<dbReference type="EMBL" id="BT146635">
    <property type="protein sequence ID" value="AFK46429.1"/>
    <property type="molecule type" value="mRNA"/>
</dbReference>
<dbReference type="InterPro" id="IPR006501">
    <property type="entry name" value="Pectinesterase_inhib_dom"/>
</dbReference>
<evidence type="ECO:0000259" key="5">
    <source>
        <dbReference type="SMART" id="SM00856"/>
    </source>
</evidence>
<proteinExistence type="evidence at transcript level"/>
<keyword evidence="1 4" id="KW-0732">Signal</keyword>
<evidence type="ECO:0000256" key="3">
    <source>
        <dbReference type="ARBA" id="ARBA00038471"/>
    </source>
</evidence>
<protein>
    <recommendedName>
        <fullName evidence="5">Pectinesterase inhibitor domain-containing protein</fullName>
    </recommendedName>
</protein>
<dbReference type="InterPro" id="IPR052421">
    <property type="entry name" value="PCW_Enzyme_Inhibitor"/>
</dbReference>
<dbReference type="Pfam" id="PF04043">
    <property type="entry name" value="PMEI"/>
    <property type="match status" value="1"/>
</dbReference>
<dbReference type="NCBIfam" id="TIGR01614">
    <property type="entry name" value="PME_inhib"/>
    <property type="match status" value="1"/>
</dbReference>
<dbReference type="ExpressionAtlas" id="I3T1N7">
    <property type="expression patterns" value="differential"/>
</dbReference>
<dbReference type="FunFam" id="1.20.140.40:FF:000009">
    <property type="entry name" value="Invertase/pectin methylesterase inhibitor family protein"/>
    <property type="match status" value="1"/>
</dbReference>
<evidence type="ECO:0000256" key="2">
    <source>
        <dbReference type="ARBA" id="ARBA00023157"/>
    </source>
</evidence>
<evidence type="ECO:0000256" key="1">
    <source>
        <dbReference type="ARBA" id="ARBA00022729"/>
    </source>
</evidence>
<dbReference type="SUPFAM" id="SSF101148">
    <property type="entry name" value="Plant invertase/pectin methylesterase inhibitor"/>
    <property type="match status" value="1"/>
</dbReference>
<name>I3T1N7_MEDTR</name>
<dbReference type="CDD" id="cd15796">
    <property type="entry name" value="CIF_like"/>
    <property type="match status" value="1"/>
</dbReference>
<dbReference type="InterPro" id="IPR035513">
    <property type="entry name" value="Invertase/methylesterase_inhib"/>
</dbReference>
<evidence type="ECO:0000256" key="4">
    <source>
        <dbReference type="SAM" id="SignalP"/>
    </source>
</evidence>
<feature type="signal peptide" evidence="4">
    <location>
        <begin position="1"/>
        <end position="26"/>
    </location>
</feature>
<accession>I3T1N7</accession>
<comment type="similarity">
    <text evidence="3">Belongs to the PMEI family.</text>
</comment>
<feature type="chain" id="PRO_5003679931" description="Pectinesterase inhibitor domain-containing protein" evidence="4">
    <location>
        <begin position="27"/>
        <end position="192"/>
    </location>
</feature>
<feature type="domain" description="Pectinesterase inhibitor" evidence="5">
    <location>
        <begin position="27"/>
        <end position="171"/>
    </location>
</feature>
<dbReference type="PANTHER" id="PTHR36710">
    <property type="entry name" value="PECTINESTERASE INHIBITOR-LIKE"/>
    <property type="match status" value="1"/>
</dbReference>